<evidence type="ECO:0000313" key="4">
    <source>
        <dbReference type="Proteomes" id="UP000574067"/>
    </source>
</evidence>
<sequence length="512" mass="54016">MKKTSGREAVRVEPGQDRRSEREGVCLQSLTSRCNKSRCYRQAGAAFTGRALRCPRGPGFAPGPGIEPHRGETFVSLRRPLLAALAAVLAACSSSTPHPPPDEVTGPDPKLPAPNKSLIPTVDIAPALGWPANAKPVAAQGLQVAAFATGLEHPRWLHVLPNGDVLVAETNAPPKPEDGKGIKGWFMKRTMAKAGAGVPSANRITLLHDGDGDGVAETKSVLLQGLNSPFGMALVGDSLFVANTDAVVRFPYRAGETQITAPGEKVTDLPGGPLNHHWTKSLIASPDGRRLYATVGSNSNVAENGLPAEEGRAAIWEIELPGGGKRLFATGLRNPNGMAWEPGTGVLWTVANERDEIGNDLVPDYLTSVRDGAFYGWPWSYWGPNVDERVQPPNPEAVAKAVKPDYALGAHVAALGLAWSGSAALPPALREGMFVGEHGSWNRKPLSGYQVVFVPFKGGRPEGLPQPVLTGFVNDKGEAQGRPVGVAIDGRGALLVADDVGNTVWRVTAAGK</sequence>
<dbReference type="Proteomes" id="UP000574067">
    <property type="component" value="Unassembled WGS sequence"/>
</dbReference>
<organism evidence="3 4">
    <name type="scientific">Azohydromonas caseinilytica</name>
    <dbReference type="NCBI Taxonomy" id="2728836"/>
    <lineage>
        <taxon>Bacteria</taxon>
        <taxon>Pseudomonadati</taxon>
        <taxon>Pseudomonadota</taxon>
        <taxon>Betaproteobacteria</taxon>
        <taxon>Burkholderiales</taxon>
        <taxon>Sphaerotilaceae</taxon>
        <taxon>Azohydromonas</taxon>
    </lineage>
</organism>
<dbReference type="AlphaFoldDB" id="A0A848F5Z5"/>
<dbReference type="InterPro" id="IPR011042">
    <property type="entry name" value="6-blade_b-propeller_TolB-like"/>
</dbReference>
<feature type="region of interest" description="Disordered" evidence="1">
    <location>
        <begin position="1"/>
        <end position="24"/>
    </location>
</feature>
<accession>A0A848F5Z5</accession>
<dbReference type="EMBL" id="JABBFW010000002">
    <property type="protein sequence ID" value="NML14095.1"/>
    <property type="molecule type" value="Genomic_DNA"/>
</dbReference>
<gene>
    <name evidence="3" type="ORF">HHL10_03755</name>
</gene>
<evidence type="ECO:0000259" key="2">
    <source>
        <dbReference type="Pfam" id="PF22807"/>
    </source>
</evidence>
<dbReference type="InterPro" id="IPR011041">
    <property type="entry name" value="Quinoprot_gluc/sorb_DH_b-prop"/>
</dbReference>
<comment type="caution">
    <text evidence="3">The sequence shown here is derived from an EMBL/GenBank/DDBJ whole genome shotgun (WGS) entry which is preliminary data.</text>
</comment>
<feature type="domain" description="Pyrroloquinoline quinone-dependent pyranose dehydrogenase beta-propeller" evidence="2">
    <location>
        <begin position="214"/>
        <end position="358"/>
    </location>
</feature>
<dbReference type="Pfam" id="PF22807">
    <property type="entry name" value="TrAA12"/>
    <property type="match status" value="2"/>
</dbReference>
<evidence type="ECO:0000313" key="3">
    <source>
        <dbReference type="EMBL" id="NML14095.1"/>
    </source>
</evidence>
<keyword evidence="4" id="KW-1185">Reference proteome</keyword>
<dbReference type="PANTHER" id="PTHR33546">
    <property type="entry name" value="LARGE, MULTIFUNCTIONAL SECRETED PROTEIN-RELATED"/>
    <property type="match status" value="1"/>
</dbReference>
<name>A0A848F5Z5_9BURK</name>
<reference evidence="3 4" key="1">
    <citation type="submission" date="2020-04" db="EMBL/GenBank/DDBJ databases">
        <title>Azohydromonas sp. isolated from soil.</title>
        <authorList>
            <person name="Dahal R.H."/>
        </authorList>
    </citation>
    <scope>NUCLEOTIDE SEQUENCE [LARGE SCALE GENOMIC DNA]</scope>
    <source>
        <strain evidence="3 4">G-1-1-14</strain>
    </source>
</reference>
<dbReference type="InterPro" id="IPR054539">
    <property type="entry name" value="Beta-prop_PDH"/>
</dbReference>
<proteinExistence type="predicted"/>
<evidence type="ECO:0000256" key="1">
    <source>
        <dbReference type="SAM" id="MobiDB-lite"/>
    </source>
</evidence>
<dbReference type="SUPFAM" id="SSF50952">
    <property type="entry name" value="Soluble quinoprotein glucose dehydrogenase"/>
    <property type="match status" value="1"/>
</dbReference>
<feature type="domain" description="Pyrroloquinoline quinone-dependent pyranose dehydrogenase beta-propeller" evidence="2">
    <location>
        <begin position="400"/>
        <end position="508"/>
    </location>
</feature>
<dbReference type="PANTHER" id="PTHR33546:SF1">
    <property type="entry name" value="LARGE, MULTIFUNCTIONAL SECRETED PROTEIN"/>
    <property type="match status" value="1"/>
</dbReference>
<dbReference type="Gene3D" id="2.120.10.30">
    <property type="entry name" value="TolB, C-terminal domain"/>
    <property type="match status" value="1"/>
</dbReference>
<protein>
    <submittedName>
        <fullName evidence="3">Sorbosone dehydrogenase family protein</fullName>
    </submittedName>
</protein>